<protein>
    <submittedName>
        <fullName evidence="1">Uncharacterized protein</fullName>
    </submittedName>
</protein>
<dbReference type="KEGG" id="pno:SNOG_06327"/>
<dbReference type="AlphaFoldDB" id="Q0UPI7"/>
<dbReference type="GeneID" id="5973583"/>
<accession>Q0UPI7</accession>
<proteinExistence type="predicted"/>
<reference evidence="2" key="1">
    <citation type="journal article" date="2007" name="Plant Cell">
        <title>Dothideomycete-plant interactions illuminated by genome sequencing and EST analysis of the wheat pathogen Stagonospora nodorum.</title>
        <authorList>
            <person name="Hane J.K."/>
            <person name="Lowe R.G."/>
            <person name="Solomon P.S."/>
            <person name="Tan K.C."/>
            <person name="Schoch C.L."/>
            <person name="Spatafora J.W."/>
            <person name="Crous P.W."/>
            <person name="Kodira C."/>
            <person name="Birren B.W."/>
            <person name="Galagan J.E."/>
            <person name="Torriani S.F."/>
            <person name="McDonald B.A."/>
            <person name="Oliver R.P."/>
        </authorList>
    </citation>
    <scope>NUCLEOTIDE SEQUENCE [LARGE SCALE GENOMIC DNA]</scope>
    <source>
        <strain evidence="2">SN15 / ATCC MYA-4574 / FGSC 10173</strain>
    </source>
</reference>
<gene>
    <name evidence="1" type="ORF">SNOG_06327</name>
</gene>
<dbReference type="InParanoid" id="Q0UPI7"/>
<dbReference type="Proteomes" id="UP000001055">
    <property type="component" value="Unassembled WGS sequence"/>
</dbReference>
<organism evidence="1 2">
    <name type="scientific">Phaeosphaeria nodorum (strain SN15 / ATCC MYA-4574 / FGSC 10173)</name>
    <name type="common">Glume blotch fungus</name>
    <name type="synonym">Parastagonospora nodorum</name>
    <dbReference type="NCBI Taxonomy" id="321614"/>
    <lineage>
        <taxon>Eukaryota</taxon>
        <taxon>Fungi</taxon>
        <taxon>Dikarya</taxon>
        <taxon>Ascomycota</taxon>
        <taxon>Pezizomycotina</taxon>
        <taxon>Dothideomycetes</taxon>
        <taxon>Pleosporomycetidae</taxon>
        <taxon>Pleosporales</taxon>
        <taxon>Pleosporineae</taxon>
        <taxon>Phaeosphaeriaceae</taxon>
        <taxon>Parastagonospora</taxon>
    </lineage>
</organism>
<name>Q0UPI7_PHANO</name>
<evidence type="ECO:0000313" key="2">
    <source>
        <dbReference type="Proteomes" id="UP000001055"/>
    </source>
</evidence>
<evidence type="ECO:0000313" key="1">
    <source>
        <dbReference type="EMBL" id="EAT86158.1"/>
    </source>
</evidence>
<sequence>MNPALWSSRMIPALGYQSANAGGPGFNSQ</sequence>
<dbReference type="RefSeq" id="XP_001796704.1">
    <property type="nucleotide sequence ID" value="XM_001796652.1"/>
</dbReference>
<dbReference type="EMBL" id="CH445333">
    <property type="protein sequence ID" value="EAT86158.1"/>
    <property type="molecule type" value="Genomic_DNA"/>
</dbReference>